<proteinExistence type="predicted"/>
<keyword evidence="1" id="KW-0472">Membrane</keyword>
<comment type="caution">
    <text evidence="3">The sequence shown here is derived from an EMBL/GenBank/DDBJ whole genome shotgun (WGS) entry which is preliminary data.</text>
</comment>
<feature type="transmembrane region" description="Helical" evidence="1">
    <location>
        <begin position="68"/>
        <end position="91"/>
    </location>
</feature>
<keyword evidence="3" id="KW-0482">Metalloprotease</keyword>
<dbReference type="GO" id="GO:0080120">
    <property type="term" value="P:CAAX-box protein maturation"/>
    <property type="evidence" value="ECO:0007669"/>
    <property type="project" value="UniProtKB-ARBA"/>
</dbReference>
<dbReference type="PANTHER" id="PTHR43592:SF15">
    <property type="entry name" value="CAAX AMINO TERMINAL PROTEASE FAMILY PROTEIN"/>
    <property type="match status" value="1"/>
</dbReference>
<feature type="transmembrane region" description="Helical" evidence="1">
    <location>
        <begin position="154"/>
        <end position="176"/>
    </location>
</feature>
<dbReference type="AlphaFoldDB" id="A0A7C9RM99"/>
<keyword evidence="3" id="KW-0378">Hydrolase</keyword>
<dbReference type="InterPro" id="IPR003675">
    <property type="entry name" value="Rce1/LyrA-like_dom"/>
</dbReference>
<feature type="transmembrane region" description="Helical" evidence="1">
    <location>
        <begin position="188"/>
        <end position="207"/>
    </location>
</feature>
<name>A0A7C9RM99_9PSEU</name>
<dbReference type="Pfam" id="PF02517">
    <property type="entry name" value="Rce1-like"/>
    <property type="match status" value="1"/>
</dbReference>
<evidence type="ECO:0000256" key="1">
    <source>
        <dbReference type="SAM" id="Phobius"/>
    </source>
</evidence>
<organism evidence="3 4">
    <name type="scientific">Lentzea alba</name>
    <dbReference type="NCBI Taxonomy" id="2714351"/>
    <lineage>
        <taxon>Bacteria</taxon>
        <taxon>Bacillati</taxon>
        <taxon>Actinomycetota</taxon>
        <taxon>Actinomycetes</taxon>
        <taxon>Pseudonocardiales</taxon>
        <taxon>Pseudonocardiaceae</taxon>
        <taxon>Lentzea</taxon>
    </lineage>
</organism>
<feature type="transmembrane region" description="Helical" evidence="1">
    <location>
        <begin position="236"/>
        <end position="257"/>
    </location>
</feature>
<keyword evidence="3" id="KW-0645">Protease</keyword>
<feature type="transmembrane region" description="Helical" evidence="1">
    <location>
        <begin position="33"/>
        <end position="56"/>
    </location>
</feature>
<feature type="transmembrane region" description="Helical" evidence="1">
    <location>
        <begin position="213"/>
        <end position="229"/>
    </location>
</feature>
<protein>
    <submittedName>
        <fullName evidence="3">CPBP family intramembrane metalloprotease</fullName>
    </submittedName>
</protein>
<dbReference type="GO" id="GO:0006508">
    <property type="term" value="P:proteolysis"/>
    <property type="evidence" value="ECO:0007669"/>
    <property type="project" value="UniProtKB-KW"/>
</dbReference>
<evidence type="ECO:0000259" key="2">
    <source>
        <dbReference type="Pfam" id="PF02517"/>
    </source>
</evidence>
<dbReference type="PANTHER" id="PTHR43592">
    <property type="entry name" value="CAAX AMINO TERMINAL PROTEASE"/>
    <property type="match status" value="1"/>
</dbReference>
<dbReference type="GO" id="GO:0008237">
    <property type="term" value="F:metallopeptidase activity"/>
    <property type="evidence" value="ECO:0007669"/>
    <property type="project" value="UniProtKB-KW"/>
</dbReference>
<sequence length="258" mass="27576">MSEPESLKPKRGFLESLRDISRNPEPARVGQRWGFGAFLLVEAVFILSAVFITAIARQFGVSLADSVSFVLIGSIVPTVLAAATAVVITYVRGNGPKIDLRFTMTKEDLATGLKLGILGLVLTLGAAKLWAMVVGQENATSAVGDLLSGSNLPIAAAIMMFLYVSLIGPVCEEIIYRGLLWGAVERLGWSRWAAFGLTTVIFAIGHFEPLRTSLLLVIAIPIGIARLLTRRLGASIVAHMMNNFLPGLTLLLVSAGVM</sequence>
<evidence type="ECO:0000313" key="4">
    <source>
        <dbReference type="Proteomes" id="UP000481360"/>
    </source>
</evidence>
<reference evidence="3 4" key="1">
    <citation type="submission" date="2020-03" db="EMBL/GenBank/DDBJ databases">
        <title>Isolation and identification of active actinomycetes.</title>
        <authorList>
            <person name="Sun X."/>
        </authorList>
    </citation>
    <scope>NUCLEOTIDE SEQUENCE [LARGE SCALE GENOMIC DNA]</scope>
    <source>
        <strain evidence="3 4">NEAU-D13</strain>
    </source>
</reference>
<evidence type="ECO:0000313" key="3">
    <source>
        <dbReference type="EMBL" id="NGY57687.1"/>
    </source>
</evidence>
<dbReference type="Proteomes" id="UP000481360">
    <property type="component" value="Unassembled WGS sequence"/>
</dbReference>
<keyword evidence="4" id="KW-1185">Reference proteome</keyword>
<dbReference type="GO" id="GO:0004175">
    <property type="term" value="F:endopeptidase activity"/>
    <property type="evidence" value="ECO:0007669"/>
    <property type="project" value="UniProtKB-ARBA"/>
</dbReference>
<gene>
    <name evidence="3" type="ORF">G7043_01935</name>
</gene>
<feature type="domain" description="CAAX prenyl protease 2/Lysostaphin resistance protein A-like" evidence="2">
    <location>
        <begin position="157"/>
        <end position="245"/>
    </location>
</feature>
<dbReference type="EMBL" id="JAAMPJ010000001">
    <property type="protein sequence ID" value="NGY57687.1"/>
    <property type="molecule type" value="Genomic_DNA"/>
</dbReference>
<feature type="transmembrane region" description="Helical" evidence="1">
    <location>
        <begin position="112"/>
        <end position="134"/>
    </location>
</feature>
<keyword evidence="1" id="KW-0812">Transmembrane</keyword>
<keyword evidence="1" id="KW-1133">Transmembrane helix</keyword>
<accession>A0A7C9RM99</accession>
<dbReference type="RefSeq" id="WP_166043220.1">
    <property type="nucleotide sequence ID" value="NZ_JAAMPJ010000001.1"/>
</dbReference>